<evidence type="ECO:0000313" key="2">
    <source>
        <dbReference type="Proteomes" id="UP000472263"/>
    </source>
</evidence>
<accession>A0A667YF29</accession>
<name>A0A667YF29_9TELE</name>
<dbReference type="Ensembl" id="ENSMMDT00005020330.1">
    <property type="protein sequence ID" value="ENSMMDP00005019861.1"/>
    <property type="gene ID" value="ENSMMDG00005009816.1"/>
</dbReference>
<reference evidence="1" key="3">
    <citation type="submission" date="2025-09" db="UniProtKB">
        <authorList>
            <consortium name="Ensembl"/>
        </authorList>
    </citation>
    <scope>IDENTIFICATION</scope>
</reference>
<evidence type="ECO:0000313" key="1">
    <source>
        <dbReference type="Ensembl" id="ENSMMDP00005019861.1"/>
    </source>
</evidence>
<keyword evidence="2" id="KW-1185">Reference proteome</keyword>
<proteinExistence type="predicted"/>
<protein>
    <submittedName>
        <fullName evidence="1">Uncharacterized protein</fullName>
    </submittedName>
</protein>
<dbReference type="AlphaFoldDB" id="A0A667YF29"/>
<reference evidence="1" key="2">
    <citation type="submission" date="2025-08" db="UniProtKB">
        <authorList>
            <consortium name="Ensembl"/>
        </authorList>
    </citation>
    <scope>IDENTIFICATION</scope>
</reference>
<dbReference type="Gene3D" id="3.30.450.30">
    <property type="entry name" value="Dynein light chain 2a, cytoplasmic"/>
    <property type="match status" value="1"/>
</dbReference>
<organism evidence="1 2">
    <name type="scientific">Myripristis murdjan</name>
    <name type="common">pinecone soldierfish</name>
    <dbReference type="NCBI Taxonomy" id="586833"/>
    <lineage>
        <taxon>Eukaryota</taxon>
        <taxon>Metazoa</taxon>
        <taxon>Chordata</taxon>
        <taxon>Craniata</taxon>
        <taxon>Vertebrata</taxon>
        <taxon>Euteleostomi</taxon>
        <taxon>Actinopterygii</taxon>
        <taxon>Neopterygii</taxon>
        <taxon>Teleostei</taxon>
        <taxon>Neoteleostei</taxon>
        <taxon>Acanthomorphata</taxon>
        <taxon>Holocentriformes</taxon>
        <taxon>Holocentridae</taxon>
        <taxon>Myripristis</taxon>
    </lineage>
</organism>
<dbReference type="InParanoid" id="A0A667YF29"/>
<reference evidence="1" key="1">
    <citation type="submission" date="2019-06" db="EMBL/GenBank/DDBJ databases">
        <authorList>
            <consortium name="Wellcome Sanger Institute Data Sharing"/>
        </authorList>
    </citation>
    <scope>NUCLEOTIDE SEQUENCE [LARGE SCALE GENOMIC DNA]</scope>
</reference>
<sequence>MAGCQSQRSSRPCGAPPCRLKLLSGASCDRGSVCPQASEVAALTAADRLPILTGGATLGGVSCTVVRDWFQDDGTVQLATKTGDPNTVQCISAGEKFRCCFI</sequence>
<dbReference type="Proteomes" id="UP000472263">
    <property type="component" value="Chromosome 6"/>
</dbReference>